<accession>A0A7C9F1X8</accession>
<dbReference type="PANTHER" id="PTHR24121">
    <property type="entry name" value="NO MECHANORECEPTOR POTENTIAL C, ISOFORM D-RELATED"/>
    <property type="match status" value="1"/>
</dbReference>
<reference evidence="1" key="1">
    <citation type="journal article" date="2013" name="J. Plant Res.">
        <title>Effect of fungi and light on seed germination of three Opuntia species from semiarid lands of central Mexico.</title>
        <authorList>
            <person name="Delgado-Sanchez P."/>
            <person name="Jimenez-Bremont J.F."/>
            <person name="Guerrero-Gonzalez Mde L."/>
            <person name="Flores J."/>
        </authorList>
    </citation>
    <scope>NUCLEOTIDE SEQUENCE</scope>
    <source>
        <tissue evidence="1">Cladode</tissue>
    </source>
</reference>
<reference evidence="1" key="2">
    <citation type="submission" date="2020-07" db="EMBL/GenBank/DDBJ databases">
        <authorList>
            <person name="Vera ALvarez R."/>
            <person name="Arias-Moreno D.M."/>
            <person name="Jimenez-Jacinto V."/>
            <person name="Jimenez-Bremont J.F."/>
            <person name="Swaminathan K."/>
            <person name="Moose S.P."/>
            <person name="Guerrero-Gonzalez M.L."/>
            <person name="Marino-Ramirez L."/>
            <person name="Landsman D."/>
            <person name="Rodriguez-Kessler M."/>
            <person name="Delgado-Sanchez P."/>
        </authorList>
    </citation>
    <scope>NUCLEOTIDE SEQUENCE</scope>
    <source>
        <tissue evidence="1">Cladode</tissue>
    </source>
</reference>
<dbReference type="Pfam" id="PF12796">
    <property type="entry name" value="Ank_2"/>
    <property type="match status" value="1"/>
</dbReference>
<protein>
    <submittedName>
        <fullName evidence="1">Uncharacterized protein</fullName>
    </submittedName>
</protein>
<dbReference type="SMART" id="SM00248">
    <property type="entry name" value="ANK"/>
    <property type="match status" value="7"/>
</dbReference>
<name>A0A7C9F1X8_OPUST</name>
<evidence type="ECO:0000313" key="1">
    <source>
        <dbReference type="EMBL" id="MBA4671064.1"/>
    </source>
</evidence>
<proteinExistence type="predicted"/>
<dbReference type="InterPro" id="IPR036770">
    <property type="entry name" value="Ankyrin_rpt-contain_sf"/>
</dbReference>
<dbReference type="PANTHER" id="PTHR24121:SF23">
    <property type="entry name" value="NO MECHANORECEPTOR POTENTIAL C, ISOFORM H"/>
    <property type="match status" value="1"/>
</dbReference>
<organism evidence="1">
    <name type="scientific">Opuntia streptacantha</name>
    <name type="common">Prickly pear cactus</name>
    <name type="synonym">Opuntia cardona</name>
    <dbReference type="NCBI Taxonomy" id="393608"/>
    <lineage>
        <taxon>Eukaryota</taxon>
        <taxon>Viridiplantae</taxon>
        <taxon>Streptophyta</taxon>
        <taxon>Embryophyta</taxon>
        <taxon>Tracheophyta</taxon>
        <taxon>Spermatophyta</taxon>
        <taxon>Magnoliopsida</taxon>
        <taxon>eudicotyledons</taxon>
        <taxon>Gunneridae</taxon>
        <taxon>Pentapetalae</taxon>
        <taxon>Caryophyllales</taxon>
        <taxon>Cactineae</taxon>
        <taxon>Cactaceae</taxon>
        <taxon>Opuntioideae</taxon>
        <taxon>Opuntia</taxon>
    </lineage>
</organism>
<dbReference type="SUPFAM" id="SSF48403">
    <property type="entry name" value="Ankyrin repeat"/>
    <property type="match status" value="2"/>
</dbReference>
<sequence length="608" mass="69030">MDEQLKNAAIHTDGSAAYLFLKEAAKNTIEYFKSVYVPTSLDEQGGNIFHLSAYHNNGDFIDAALKELPEEVVQHLLCQEDGNPEKKQNALHVAASLGHHWIVKLLLDYCSKDRRSIPLEPWLARDESAGRTPLHYVLDVGSQNQALKILSFVCVELVSSVEDKHGNSPLFLAVKRGYNQIADKILGSPASFSLRGSHGSTALFFAPNCSDYVCSRLLQEHSELIIDKDENTGNTVLHQWAKMGKTYPFNQVLRGDFIPLHLLTKFVGQLSATNNEGENPFHIVAKSKYDRARTVEVAQILVEMYELQRPDTSNKAALPWFTRSDEGSPLRFAINHQNEQLALYLRLDGIYFVSENCEDDLLYLAVENGCSQVAQEILDMVDRHSLTQLLTVDNGRTVLHVAPRSTDAVLRQMLENYPQLIDESDEKGETVLHSWIKIGEMWPFEYVLKRDDTNSKWRSSFIHLLGKYDAEKRNPLHVAASSNNTKQVTEQIVELLLDALQKEYPDLIQSSYLPWLDKDRKGHRPLTEAMINRHEKLALDFLSWNQGTTLRQLNDGEENVLFKAAECDCQKVVTFILDWVHKNESRDLLFSGQRSILHVGFKKCTGIQ</sequence>
<dbReference type="Gene3D" id="1.25.40.20">
    <property type="entry name" value="Ankyrin repeat-containing domain"/>
    <property type="match status" value="4"/>
</dbReference>
<dbReference type="InterPro" id="IPR002110">
    <property type="entry name" value="Ankyrin_rpt"/>
</dbReference>
<dbReference type="EMBL" id="GISG01249610">
    <property type="protein sequence ID" value="MBA4671064.1"/>
    <property type="molecule type" value="Transcribed_RNA"/>
</dbReference>
<dbReference type="AlphaFoldDB" id="A0A7C9F1X8"/>